<dbReference type="EMBL" id="LR746273">
    <property type="protein sequence ID" value="CAA7403901.1"/>
    <property type="molecule type" value="Genomic_DNA"/>
</dbReference>
<keyword evidence="2" id="KW-1185">Reference proteome</keyword>
<gene>
    <name evidence="1" type="ORF">SI8410_10014579</name>
</gene>
<name>A0A7I8L1M8_SPIIN</name>
<evidence type="ECO:0000313" key="1">
    <source>
        <dbReference type="EMBL" id="CAA7403901.1"/>
    </source>
</evidence>
<dbReference type="Proteomes" id="UP000663760">
    <property type="component" value="Chromosome 10"/>
</dbReference>
<evidence type="ECO:0000313" key="2">
    <source>
        <dbReference type="Proteomes" id="UP000663760"/>
    </source>
</evidence>
<sequence>MSNFIVAFSFSGWCNSNGRRNVAAVRDGFRSRSSSSFLFHAGGGNGVTGAQFAAVVSQLRGLGIAGVNHNILIIRIGSLLYTLLAPAIHHTDDGAARLRTRGRVGRGGGSGGFTLV</sequence>
<proteinExistence type="predicted"/>
<accession>A0A7I8L1M8</accession>
<protein>
    <submittedName>
        <fullName evidence="1">Uncharacterized protein</fullName>
    </submittedName>
</protein>
<reference evidence="1" key="1">
    <citation type="submission" date="2020-02" db="EMBL/GenBank/DDBJ databases">
        <authorList>
            <person name="Scholz U."/>
            <person name="Mascher M."/>
            <person name="Fiebig A."/>
        </authorList>
    </citation>
    <scope>NUCLEOTIDE SEQUENCE</scope>
</reference>
<organism evidence="1 2">
    <name type="scientific">Spirodela intermedia</name>
    <name type="common">Intermediate duckweed</name>
    <dbReference type="NCBI Taxonomy" id="51605"/>
    <lineage>
        <taxon>Eukaryota</taxon>
        <taxon>Viridiplantae</taxon>
        <taxon>Streptophyta</taxon>
        <taxon>Embryophyta</taxon>
        <taxon>Tracheophyta</taxon>
        <taxon>Spermatophyta</taxon>
        <taxon>Magnoliopsida</taxon>
        <taxon>Liliopsida</taxon>
        <taxon>Araceae</taxon>
        <taxon>Lemnoideae</taxon>
        <taxon>Spirodela</taxon>
    </lineage>
</organism>
<dbReference type="AlphaFoldDB" id="A0A7I8L1M8"/>